<accession>A0A815RVY6</accession>
<sequence length="315" mass="34857">MQSENNREIDGWIFSSITGILTSPLGLALTNSMKNHTGLKISGKIDEFNGSTTFKTQTWAPFQVVNPRFAFDTPADDVLCIRDALTCTELCSVHVFIIDIRPSEPFQKQEILHTNTFIIIGDESGTCFFVATDLGPNILAVEQTYNIKQLRRKFFNGMPILTSTINSNISLSNSTVTADLTNINHILNLDLSDKKSIITTIEEIGALNRSNTCSTCKDVLTSVDGAAALVYCQKCKRHSLKKNISYDISTSLSIKQNQEKIMLWASGSVVEQLLQVVDLTPSATDTEIAIALLSNIELRLEYSELRKELISVSKP</sequence>
<dbReference type="AlphaFoldDB" id="A0A815RVY6"/>
<organism evidence="1 5">
    <name type="scientific">Adineta steineri</name>
    <dbReference type="NCBI Taxonomy" id="433720"/>
    <lineage>
        <taxon>Eukaryota</taxon>
        <taxon>Metazoa</taxon>
        <taxon>Spiralia</taxon>
        <taxon>Gnathifera</taxon>
        <taxon>Rotifera</taxon>
        <taxon>Eurotatoria</taxon>
        <taxon>Bdelloidea</taxon>
        <taxon>Adinetida</taxon>
        <taxon>Adinetidae</taxon>
        <taxon>Adineta</taxon>
    </lineage>
</organism>
<evidence type="ECO:0000313" key="5">
    <source>
        <dbReference type="Proteomes" id="UP000663860"/>
    </source>
</evidence>
<comment type="caution">
    <text evidence="1">The sequence shown here is derived from an EMBL/GenBank/DDBJ whole genome shotgun (WGS) entry which is preliminary data.</text>
</comment>
<evidence type="ECO:0000313" key="1">
    <source>
        <dbReference type="EMBL" id="CAF1482279.1"/>
    </source>
</evidence>
<evidence type="ECO:0000313" key="3">
    <source>
        <dbReference type="EMBL" id="CAF3887608.1"/>
    </source>
</evidence>
<name>A0A815RVY6_9BILA</name>
<evidence type="ECO:0000313" key="2">
    <source>
        <dbReference type="EMBL" id="CAF1501931.1"/>
    </source>
</evidence>
<dbReference type="EMBL" id="CAJNOE010002433">
    <property type="protein sequence ID" value="CAF1482279.1"/>
    <property type="molecule type" value="Genomic_DNA"/>
</dbReference>
<protein>
    <submittedName>
        <fullName evidence="1">Uncharacterized protein</fullName>
    </submittedName>
</protein>
<dbReference type="EMBL" id="CAJNOG010002364">
    <property type="protein sequence ID" value="CAF1501931.1"/>
    <property type="molecule type" value="Genomic_DNA"/>
</dbReference>
<dbReference type="Proteomes" id="UP000663845">
    <property type="component" value="Unassembled WGS sequence"/>
</dbReference>
<evidence type="ECO:0000313" key="4">
    <source>
        <dbReference type="EMBL" id="CAF4165472.1"/>
    </source>
</evidence>
<proteinExistence type="predicted"/>
<reference evidence="1" key="1">
    <citation type="submission" date="2021-02" db="EMBL/GenBank/DDBJ databases">
        <authorList>
            <person name="Nowell W R."/>
        </authorList>
    </citation>
    <scope>NUCLEOTIDE SEQUENCE</scope>
</reference>
<dbReference type="Proteomes" id="UP000663844">
    <property type="component" value="Unassembled WGS sequence"/>
</dbReference>
<gene>
    <name evidence="1" type="ORF">IZO911_LOCUS44048</name>
    <name evidence="2" type="ORF">JYZ213_LOCUS43533</name>
    <name evidence="3" type="ORF">KXQ929_LOCUS22103</name>
    <name evidence="4" type="ORF">OXD698_LOCUS38857</name>
</gene>
<dbReference type="Proteomes" id="UP000663868">
    <property type="component" value="Unassembled WGS sequence"/>
</dbReference>
<dbReference type="EMBL" id="CAJOBB010001665">
    <property type="protein sequence ID" value="CAF3887608.1"/>
    <property type="molecule type" value="Genomic_DNA"/>
</dbReference>
<dbReference type="EMBL" id="CAJOAZ010007563">
    <property type="protein sequence ID" value="CAF4165472.1"/>
    <property type="molecule type" value="Genomic_DNA"/>
</dbReference>
<dbReference type="Proteomes" id="UP000663860">
    <property type="component" value="Unassembled WGS sequence"/>
</dbReference>